<evidence type="ECO:0000313" key="3">
    <source>
        <dbReference type="Proteomes" id="UP000720189"/>
    </source>
</evidence>
<gene>
    <name evidence="2" type="ORF">BKA55DRAFT_695596</name>
</gene>
<name>A0A9P9JU13_FUSRE</name>
<dbReference type="PANTHER" id="PTHR35870:SF1">
    <property type="entry name" value="PROTEIN, PUTATIVE (AFU_ORTHOLOGUE AFUA_5G03330)-RELATED"/>
    <property type="match status" value="1"/>
</dbReference>
<comment type="caution">
    <text evidence="2">The sequence shown here is derived from an EMBL/GenBank/DDBJ whole genome shotgun (WGS) entry which is preliminary data.</text>
</comment>
<dbReference type="AlphaFoldDB" id="A0A9P9JU13"/>
<dbReference type="RefSeq" id="XP_046043830.1">
    <property type="nucleotide sequence ID" value="XM_046200173.1"/>
</dbReference>
<dbReference type="InterPro" id="IPR025337">
    <property type="entry name" value="Questin_oxidase-like"/>
</dbReference>
<dbReference type="GO" id="GO:0016491">
    <property type="term" value="F:oxidoreductase activity"/>
    <property type="evidence" value="ECO:0007669"/>
    <property type="project" value="UniProtKB-KW"/>
</dbReference>
<accession>A0A9P9JU13</accession>
<dbReference type="PANTHER" id="PTHR35870">
    <property type="entry name" value="PROTEIN, PUTATIVE (AFU_ORTHOLOGUE AFUA_5G03330)-RELATED"/>
    <property type="match status" value="1"/>
</dbReference>
<protein>
    <recommendedName>
        <fullName evidence="4">HypA</fullName>
    </recommendedName>
</protein>
<keyword evidence="1" id="KW-0560">Oxidoreductase</keyword>
<proteinExistence type="predicted"/>
<evidence type="ECO:0000313" key="2">
    <source>
        <dbReference type="EMBL" id="KAH7232170.1"/>
    </source>
</evidence>
<sequence>MPSGSSAPTLLRAGNKGDPAWSIVQNLLAVNHQEYHVFFSEVHDVLLHNHLPHHALTLYSLGATKEKIEWHFNNNTGYQRDQPEIAAELSDSLSDISNFKRHLGDPKEYRNFLLFFRREMERDGYEKAVNRFLFGGDALSNEIFARLFTGFLHPLINAGFGIEFDLPFLVCEGLAMACTQNDVDVVRFMNDIEESVSANQERVSLVEILDLCSSDQKLIDAIPLEPFHILDTEGLLGTQTAKVVDYARRFVVSEDEIALRSAELCNATSVMLAGAQRYNKEPRMDFFIMHATNSSILVDSIVRKSWISPVSKARLLSWFGRFCIILHMISGCPKLDLGPMRAYGPPNGLKTWIDAVESGKEYRDDGHGCKMIRALIHAEQVSRPFENRPEFRMKKSDFEKAALVVASSFLPNDVVSRAGYDQAEAWVRFAGFDSAWEGVPTLTIAEA</sequence>
<dbReference type="Pfam" id="PF14027">
    <property type="entry name" value="Questin_oxidase"/>
    <property type="match status" value="1"/>
</dbReference>
<dbReference type="EMBL" id="JAGMUX010000019">
    <property type="protein sequence ID" value="KAH7232170.1"/>
    <property type="molecule type" value="Genomic_DNA"/>
</dbReference>
<keyword evidence="3" id="KW-1185">Reference proteome</keyword>
<dbReference type="Proteomes" id="UP000720189">
    <property type="component" value="Unassembled WGS sequence"/>
</dbReference>
<reference evidence="2" key="1">
    <citation type="journal article" date="2021" name="Nat. Commun.">
        <title>Genetic determinants of endophytism in the Arabidopsis root mycobiome.</title>
        <authorList>
            <person name="Mesny F."/>
            <person name="Miyauchi S."/>
            <person name="Thiergart T."/>
            <person name="Pickel B."/>
            <person name="Atanasova L."/>
            <person name="Karlsson M."/>
            <person name="Huettel B."/>
            <person name="Barry K.W."/>
            <person name="Haridas S."/>
            <person name="Chen C."/>
            <person name="Bauer D."/>
            <person name="Andreopoulos W."/>
            <person name="Pangilinan J."/>
            <person name="LaButti K."/>
            <person name="Riley R."/>
            <person name="Lipzen A."/>
            <person name="Clum A."/>
            <person name="Drula E."/>
            <person name="Henrissat B."/>
            <person name="Kohler A."/>
            <person name="Grigoriev I.V."/>
            <person name="Martin F.M."/>
            <person name="Hacquard S."/>
        </authorList>
    </citation>
    <scope>NUCLEOTIDE SEQUENCE</scope>
    <source>
        <strain evidence="2">MPI-CAGE-AT-0023</strain>
    </source>
</reference>
<dbReference type="OrthoDB" id="10004862at2759"/>
<dbReference type="GeneID" id="70230127"/>
<organism evidence="2 3">
    <name type="scientific">Fusarium redolens</name>
    <dbReference type="NCBI Taxonomy" id="48865"/>
    <lineage>
        <taxon>Eukaryota</taxon>
        <taxon>Fungi</taxon>
        <taxon>Dikarya</taxon>
        <taxon>Ascomycota</taxon>
        <taxon>Pezizomycotina</taxon>
        <taxon>Sordariomycetes</taxon>
        <taxon>Hypocreomycetidae</taxon>
        <taxon>Hypocreales</taxon>
        <taxon>Nectriaceae</taxon>
        <taxon>Fusarium</taxon>
        <taxon>Fusarium redolens species complex</taxon>
    </lineage>
</organism>
<evidence type="ECO:0000256" key="1">
    <source>
        <dbReference type="ARBA" id="ARBA00023002"/>
    </source>
</evidence>
<evidence type="ECO:0008006" key="4">
    <source>
        <dbReference type="Google" id="ProtNLM"/>
    </source>
</evidence>